<dbReference type="EMBL" id="JAWDJW010003398">
    <property type="protein sequence ID" value="KAK3076917.1"/>
    <property type="molecule type" value="Genomic_DNA"/>
</dbReference>
<evidence type="ECO:0000313" key="1">
    <source>
        <dbReference type="EMBL" id="KAK3076917.1"/>
    </source>
</evidence>
<evidence type="ECO:0000313" key="2">
    <source>
        <dbReference type="Proteomes" id="UP001186974"/>
    </source>
</evidence>
<accession>A0ACC3DK86</accession>
<sequence length="196" mass="22274">MDERDQPAESSLLRGHAFTDKEWHDTIDNTPFLISTRRDYLSLPFVHKAFESPDLYWANDISDDHLKTMLNNSLTLGLYSLDSHKDMTGDNNSLDPKSLEQIGMARFITDYISFAWLTDVYVSPAGQGKGLGRWLVRCCKEFIDEIPELRRAMLITGAPGKGLDFYTKELGMVREEVRSAGKTVVMTTPKKEHQAI</sequence>
<name>A0ACC3DK86_9PEZI</name>
<keyword evidence="2" id="KW-1185">Reference proteome</keyword>
<gene>
    <name evidence="1" type="ORF">LTS18_011649</name>
</gene>
<reference evidence="1" key="1">
    <citation type="submission" date="2024-09" db="EMBL/GenBank/DDBJ databases">
        <title>Black Yeasts Isolated from many extreme environments.</title>
        <authorList>
            <person name="Coleine C."/>
            <person name="Stajich J.E."/>
            <person name="Selbmann L."/>
        </authorList>
    </citation>
    <scope>NUCLEOTIDE SEQUENCE</scope>
    <source>
        <strain evidence="1">CCFEE 5737</strain>
    </source>
</reference>
<protein>
    <submittedName>
        <fullName evidence="1">Uncharacterized protein</fullName>
    </submittedName>
</protein>
<proteinExistence type="predicted"/>
<organism evidence="1 2">
    <name type="scientific">Coniosporium uncinatum</name>
    <dbReference type="NCBI Taxonomy" id="93489"/>
    <lineage>
        <taxon>Eukaryota</taxon>
        <taxon>Fungi</taxon>
        <taxon>Dikarya</taxon>
        <taxon>Ascomycota</taxon>
        <taxon>Pezizomycotina</taxon>
        <taxon>Dothideomycetes</taxon>
        <taxon>Dothideomycetes incertae sedis</taxon>
        <taxon>Coniosporium</taxon>
    </lineage>
</organism>
<dbReference type="Proteomes" id="UP001186974">
    <property type="component" value="Unassembled WGS sequence"/>
</dbReference>
<comment type="caution">
    <text evidence="1">The sequence shown here is derived from an EMBL/GenBank/DDBJ whole genome shotgun (WGS) entry which is preliminary data.</text>
</comment>